<evidence type="ECO:0000313" key="2">
    <source>
        <dbReference type="RefSeq" id="XP_045144649.1"/>
    </source>
</evidence>
<proteinExistence type="predicted"/>
<accession>A0AC55CYU2</accession>
<protein>
    <submittedName>
        <fullName evidence="2">Signal peptidase complex catalytic subunit SEC11C-like</fullName>
    </submittedName>
</protein>
<organism evidence="1 2">
    <name type="scientific">Echinops telfairi</name>
    <name type="common">Lesser hedgehog tenrec</name>
    <dbReference type="NCBI Taxonomy" id="9371"/>
    <lineage>
        <taxon>Eukaryota</taxon>
        <taxon>Metazoa</taxon>
        <taxon>Chordata</taxon>
        <taxon>Craniata</taxon>
        <taxon>Vertebrata</taxon>
        <taxon>Euteleostomi</taxon>
        <taxon>Mammalia</taxon>
        <taxon>Eutheria</taxon>
        <taxon>Afrotheria</taxon>
        <taxon>Tenrecidae</taxon>
        <taxon>Tenrecinae</taxon>
        <taxon>Echinops</taxon>
    </lineage>
</organism>
<name>A0AC55CYU2_ECHTE</name>
<dbReference type="Proteomes" id="UP000694863">
    <property type="component" value="Unplaced"/>
</dbReference>
<evidence type="ECO:0000313" key="1">
    <source>
        <dbReference type="Proteomes" id="UP000694863"/>
    </source>
</evidence>
<keyword evidence="1" id="KW-1185">Reference proteome</keyword>
<reference evidence="2" key="1">
    <citation type="submission" date="2025-08" db="UniProtKB">
        <authorList>
            <consortium name="RefSeq"/>
        </authorList>
    </citation>
    <scope>IDENTIFICATION</scope>
</reference>
<gene>
    <name evidence="2" type="primary">LOC101655105</name>
</gene>
<sequence>MSKRQLYYQVLNFAMVVSSALMLWKGLLVLTGSESPFVVGLSGRVEPAFLRGDLRSLTNFREDPTRAGEIVAFKVEGRDIPVVHRVIKVQEKDNGDIKFLTKGDNNEVDNRGLYKEGQNWLGKKDVVGRARGFSPYVGVVAIIMNDYPKFKYALLAVMGAYGLLLKHESRTTKVGVLLPDEMHCAKKEKLIYLRCSSFCLKGPSPETFLSCPNKRFLG</sequence>
<dbReference type="RefSeq" id="XP_045144649.1">
    <property type="nucleotide sequence ID" value="XM_045288714.1"/>
</dbReference>